<evidence type="ECO:0000256" key="3">
    <source>
        <dbReference type="ARBA" id="ARBA00022692"/>
    </source>
</evidence>
<evidence type="ECO:0000256" key="5">
    <source>
        <dbReference type="ARBA" id="ARBA00023136"/>
    </source>
</evidence>
<comment type="subcellular location">
    <subcellularLocation>
        <location evidence="1">Cell membrane</location>
        <topology evidence="1">Multi-pass membrane protein</topology>
    </subcellularLocation>
</comment>
<proteinExistence type="predicted"/>
<feature type="transmembrane region" description="Helical" evidence="6">
    <location>
        <begin position="35"/>
        <end position="57"/>
    </location>
</feature>
<dbReference type="RefSeq" id="WP_237463953.1">
    <property type="nucleotide sequence ID" value="NZ_CAKLDI010000001.1"/>
</dbReference>
<comment type="caution">
    <text evidence="7">The sequence shown here is derived from an EMBL/GenBank/DDBJ whole genome shotgun (WGS) entry which is preliminary data.</text>
</comment>
<keyword evidence="4 6" id="KW-1133">Transmembrane helix</keyword>
<protein>
    <recommendedName>
        <fullName evidence="9">F0F1 ATP synthase subunit I</fullName>
    </recommendedName>
</protein>
<evidence type="ECO:0000256" key="1">
    <source>
        <dbReference type="ARBA" id="ARBA00004651"/>
    </source>
</evidence>
<feature type="transmembrane region" description="Helical" evidence="6">
    <location>
        <begin position="100"/>
        <end position="120"/>
    </location>
</feature>
<keyword evidence="3 6" id="KW-0812">Transmembrane</keyword>
<organism evidence="7 8">
    <name type="scientific">Vibrio stylophorae</name>
    <dbReference type="NCBI Taxonomy" id="659351"/>
    <lineage>
        <taxon>Bacteria</taxon>
        <taxon>Pseudomonadati</taxon>
        <taxon>Pseudomonadota</taxon>
        <taxon>Gammaproteobacteria</taxon>
        <taxon>Vibrionales</taxon>
        <taxon>Vibrionaceae</taxon>
        <taxon>Vibrio</taxon>
    </lineage>
</organism>
<dbReference type="Proteomes" id="UP000838672">
    <property type="component" value="Unassembled WGS sequence"/>
</dbReference>
<evidence type="ECO:0008006" key="9">
    <source>
        <dbReference type="Google" id="ProtNLM"/>
    </source>
</evidence>
<feature type="transmembrane region" description="Helical" evidence="6">
    <location>
        <begin position="7"/>
        <end position="29"/>
    </location>
</feature>
<keyword evidence="5 6" id="KW-0472">Membrane</keyword>
<dbReference type="EMBL" id="CAKLDI010000001">
    <property type="protein sequence ID" value="CAH0532194.1"/>
    <property type="molecule type" value="Genomic_DNA"/>
</dbReference>
<dbReference type="Pfam" id="PF03899">
    <property type="entry name" value="ATP-synt_I"/>
    <property type="match status" value="1"/>
</dbReference>
<keyword evidence="2" id="KW-1003">Cell membrane</keyword>
<evidence type="ECO:0000256" key="6">
    <source>
        <dbReference type="SAM" id="Phobius"/>
    </source>
</evidence>
<name>A0ABM8ZQ33_9VIBR</name>
<feature type="transmembrane region" description="Helical" evidence="6">
    <location>
        <begin position="69"/>
        <end position="94"/>
    </location>
</feature>
<reference evidence="7" key="1">
    <citation type="submission" date="2021-11" db="EMBL/GenBank/DDBJ databases">
        <authorList>
            <person name="Rodrigo-Torres L."/>
            <person name="Arahal R. D."/>
            <person name="Lucena T."/>
        </authorList>
    </citation>
    <scope>NUCLEOTIDE SEQUENCE</scope>
    <source>
        <strain evidence="7">CECT 7929</strain>
    </source>
</reference>
<keyword evidence="8" id="KW-1185">Reference proteome</keyword>
<dbReference type="InterPro" id="IPR005598">
    <property type="entry name" value="ATP_synth_I"/>
</dbReference>
<evidence type="ECO:0000313" key="8">
    <source>
        <dbReference type="Proteomes" id="UP000838672"/>
    </source>
</evidence>
<evidence type="ECO:0000256" key="2">
    <source>
        <dbReference type="ARBA" id="ARBA00022475"/>
    </source>
</evidence>
<gene>
    <name evidence="7" type="ORF">VST7929_00005</name>
</gene>
<evidence type="ECO:0000256" key="4">
    <source>
        <dbReference type="ARBA" id="ARBA00022989"/>
    </source>
</evidence>
<evidence type="ECO:0000313" key="7">
    <source>
        <dbReference type="EMBL" id="CAH0532194.1"/>
    </source>
</evidence>
<accession>A0ABM8ZQ33</accession>
<sequence length="124" mass="13793">MRRELTLVYITFTIQVILLLVSGGLWAWAYDPDTGYSAIVGGGAHCIPYLVASLVMLVHRADQSSAAQLATDVYIGIGVKWGLTAILLVLVFVFYEIHLLVFYAGYVLSLLVQWAVSFTFNNRY</sequence>